<organism evidence="2 3">
    <name type="scientific">Ceratodon purpureus</name>
    <name type="common">Fire moss</name>
    <name type="synonym">Dicranum purpureum</name>
    <dbReference type="NCBI Taxonomy" id="3225"/>
    <lineage>
        <taxon>Eukaryota</taxon>
        <taxon>Viridiplantae</taxon>
        <taxon>Streptophyta</taxon>
        <taxon>Embryophyta</taxon>
        <taxon>Bryophyta</taxon>
        <taxon>Bryophytina</taxon>
        <taxon>Bryopsida</taxon>
        <taxon>Dicranidae</taxon>
        <taxon>Pseudoditrichales</taxon>
        <taxon>Ditrichaceae</taxon>
        <taxon>Ceratodon</taxon>
    </lineage>
</organism>
<gene>
    <name evidence="2" type="ORF">KC19_10G129900</name>
</gene>
<sequence length="40" mass="4464">MFTVFFLASFVQLLLPVICTCARRGGSSRCSLISWNQACH</sequence>
<accession>A0A8T0GLF6</accession>
<feature type="chain" id="PRO_5035825489" evidence="1">
    <location>
        <begin position="22"/>
        <end position="40"/>
    </location>
</feature>
<reference evidence="2" key="1">
    <citation type="submission" date="2020-06" db="EMBL/GenBank/DDBJ databases">
        <title>WGS assembly of Ceratodon purpureus strain R40.</title>
        <authorList>
            <person name="Carey S.B."/>
            <person name="Jenkins J."/>
            <person name="Shu S."/>
            <person name="Lovell J.T."/>
            <person name="Sreedasyam A."/>
            <person name="Maumus F."/>
            <person name="Tiley G.P."/>
            <person name="Fernandez-Pozo N."/>
            <person name="Barry K."/>
            <person name="Chen C."/>
            <person name="Wang M."/>
            <person name="Lipzen A."/>
            <person name="Daum C."/>
            <person name="Saski C.A."/>
            <person name="Payton A.C."/>
            <person name="Mcbreen J.C."/>
            <person name="Conrad R.E."/>
            <person name="Kollar L.M."/>
            <person name="Olsson S."/>
            <person name="Huttunen S."/>
            <person name="Landis J.B."/>
            <person name="Wickett N.J."/>
            <person name="Johnson M.G."/>
            <person name="Rensing S.A."/>
            <person name="Grimwood J."/>
            <person name="Schmutz J."/>
            <person name="Mcdaniel S.F."/>
        </authorList>
    </citation>
    <scope>NUCLEOTIDE SEQUENCE</scope>
    <source>
        <strain evidence="2">R40</strain>
    </source>
</reference>
<keyword evidence="1" id="KW-0732">Signal</keyword>
<dbReference type="AlphaFoldDB" id="A0A8T0GLF6"/>
<protein>
    <submittedName>
        <fullName evidence="2">Uncharacterized protein</fullName>
    </submittedName>
</protein>
<dbReference type="Proteomes" id="UP000822688">
    <property type="component" value="Chromosome 10"/>
</dbReference>
<evidence type="ECO:0000313" key="2">
    <source>
        <dbReference type="EMBL" id="KAG0559800.1"/>
    </source>
</evidence>
<evidence type="ECO:0000256" key="1">
    <source>
        <dbReference type="SAM" id="SignalP"/>
    </source>
</evidence>
<proteinExistence type="predicted"/>
<comment type="caution">
    <text evidence="2">The sequence shown here is derived from an EMBL/GenBank/DDBJ whole genome shotgun (WGS) entry which is preliminary data.</text>
</comment>
<name>A0A8T0GLF6_CERPU</name>
<evidence type="ECO:0000313" key="3">
    <source>
        <dbReference type="Proteomes" id="UP000822688"/>
    </source>
</evidence>
<dbReference type="EMBL" id="CM026431">
    <property type="protein sequence ID" value="KAG0559800.1"/>
    <property type="molecule type" value="Genomic_DNA"/>
</dbReference>
<keyword evidence="3" id="KW-1185">Reference proteome</keyword>
<feature type="signal peptide" evidence="1">
    <location>
        <begin position="1"/>
        <end position="21"/>
    </location>
</feature>